<accession>A0ABW1IHF3</accession>
<evidence type="ECO:0008006" key="4">
    <source>
        <dbReference type="Google" id="ProtNLM"/>
    </source>
</evidence>
<sequence length="519" mass="58595">MSVPEVAFESVEPFAFFDYFRVPYRIRQQAAPATLDDPVLARLWPVPDSTTSLYWYRALPDGGARRRPIRFDCAGYRLAGRVLDDDRVRFALGHRGNGFDGQWQPRETLRDDAGRAIGSVWRHGKDGSVLLPFDPGEVMATLWSERYRRADRSGIQRLMRGAALSTYYLVRPLMPRRVQLGLRRAFTRLQRRASFPGWPIEDGLHGFYDWMFHLLGDLAGRPVPWLAPWPDGASWAMVLTHDVETAAGLCQRDLLRARERAYGLRSSWNLVAERYVVPDDVVQTLWDEGCEVGVHGLRHDGRDLGSARFLRQRLPAMHAAAARWAAVGFRAPATQRRWEWMPQLGFAYDSSSTDTDPYEPQPGGCCTVWPFLNDDLVELPITLPQDHTLFAILSHTDGRLWCRKVGYLRARGGMALALTHPDYACDPRVVNAYEELLALVHDDPHVWHALPHEVAGWWRRRAATEIRHGPTGWEIVGPAAAEGRIWFGPPAHAMSVSDGVSDRVRGSTSDLALGEPPVS</sequence>
<reference evidence="3" key="1">
    <citation type="journal article" date="2019" name="Int. J. Syst. Evol. Microbiol.">
        <title>The Global Catalogue of Microorganisms (GCM) 10K type strain sequencing project: providing services to taxonomists for standard genome sequencing and annotation.</title>
        <authorList>
            <consortium name="The Broad Institute Genomics Platform"/>
            <consortium name="The Broad Institute Genome Sequencing Center for Infectious Disease"/>
            <person name="Wu L."/>
            <person name="Ma J."/>
        </authorList>
    </citation>
    <scope>NUCLEOTIDE SEQUENCE [LARGE SCALE GENOMIC DNA]</scope>
    <source>
        <strain evidence="3">CGMCC 4.7397</strain>
    </source>
</reference>
<comment type="caution">
    <text evidence="2">The sequence shown here is derived from an EMBL/GenBank/DDBJ whole genome shotgun (WGS) entry which is preliminary data.</text>
</comment>
<dbReference type="Gene3D" id="3.20.20.370">
    <property type="entry name" value="Glycoside hydrolase/deacetylase"/>
    <property type="match status" value="1"/>
</dbReference>
<evidence type="ECO:0000256" key="1">
    <source>
        <dbReference type="SAM" id="MobiDB-lite"/>
    </source>
</evidence>
<evidence type="ECO:0000313" key="3">
    <source>
        <dbReference type="Proteomes" id="UP001596119"/>
    </source>
</evidence>
<dbReference type="RefSeq" id="WP_379570858.1">
    <property type="nucleotide sequence ID" value="NZ_JBHSQK010000096.1"/>
</dbReference>
<protein>
    <recommendedName>
        <fullName evidence="4">NodB homology domain-containing protein</fullName>
    </recommendedName>
</protein>
<dbReference type="InterPro" id="IPR011330">
    <property type="entry name" value="Glyco_hydro/deAcase_b/a-brl"/>
</dbReference>
<name>A0ABW1IHF3_9PSEU</name>
<dbReference type="EMBL" id="JBHSQK010000096">
    <property type="protein sequence ID" value="MFC5952194.1"/>
    <property type="molecule type" value="Genomic_DNA"/>
</dbReference>
<feature type="region of interest" description="Disordered" evidence="1">
    <location>
        <begin position="498"/>
        <end position="519"/>
    </location>
</feature>
<keyword evidence="3" id="KW-1185">Reference proteome</keyword>
<evidence type="ECO:0000313" key="2">
    <source>
        <dbReference type="EMBL" id="MFC5952194.1"/>
    </source>
</evidence>
<dbReference type="SUPFAM" id="SSF88713">
    <property type="entry name" value="Glycoside hydrolase/deacetylase"/>
    <property type="match status" value="1"/>
</dbReference>
<proteinExistence type="predicted"/>
<dbReference type="Proteomes" id="UP001596119">
    <property type="component" value="Unassembled WGS sequence"/>
</dbReference>
<gene>
    <name evidence="2" type="ORF">ACFQH9_28410</name>
</gene>
<organism evidence="2 3">
    <name type="scientific">Pseudonocardia lutea</name>
    <dbReference type="NCBI Taxonomy" id="2172015"/>
    <lineage>
        <taxon>Bacteria</taxon>
        <taxon>Bacillati</taxon>
        <taxon>Actinomycetota</taxon>
        <taxon>Actinomycetes</taxon>
        <taxon>Pseudonocardiales</taxon>
        <taxon>Pseudonocardiaceae</taxon>
        <taxon>Pseudonocardia</taxon>
    </lineage>
</organism>